<dbReference type="AlphaFoldDB" id="A0AAW8R867"/>
<feature type="chain" id="PRO_5043387229" evidence="2">
    <location>
        <begin position="27"/>
        <end position="221"/>
    </location>
</feature>
<accession>A0AAW8R867</accession>
<gene>
    <name evidence="4" type="ORF">MX635_01540</name>
</gene>
<keyword evidence="2" id="KW-0732">Signal</keyword>
<dbReference type="Pfam" id="PF13731">
    <property type="entry name" value="WxL"/>
    <property type="match status" value="1"/>
</dbReference>
<reference evidence="4" key="1">
    <citation type="submission" date="2022-04" db="EMBL/GenBank/DDBJ databases">
        <title>Draft genome sequences of lactic acid bacteria (LAB) strains involved in meat spoilage.</title>
        <authorList>
            <person name="Palevich N."/>
        </authorList>
    </citation>
    <scope>NUCLEOTIDE SEQUENCE</scope>
    <source>
        <strain evidence="4">9-14</strain>
    </source>
</reference>
<evidence type="ECO:0000256" key="2">
    <source>
        <dbReference type="SAM" id="SignalP"/>
    </source>
</evidence>
<sequence length="221" mass="23333">MKSTKLTFLATLTLLGSFATTTIANADEATKPVTSSADVTIEKGDDTKPTDPIEPPEEPDKPTGQTGDLTIDYVTSLDFGSFKLGDNGAKSVKLTANKEREQEPKVQVTDKRGSGKGWTLTVAQTKVFKSAEHTLIGASLTLPAGTTSTSNATSDQAPTTKEVLVNDAPNEVMTAAAEQGLGTWVDTFEKEATTLEIPSGNYAGTYQAELTWTLSNAPQGE</sequence>
<protein>
    <submittedName>
        <fullName evidence="4">WxL domain-containing protein</fullName>
    </submittedName>
</protein>
<dbReference type="InterPro" id="IPR027994">
    <property type="entry name" value="WxL_dom"/>
</dbReference>
<dbReference type="RefSeq" id="WP_311779836.1">
    <property type="nucleotide sequence ID" value="NZ_JALRMQ010000006.1"/>
</dbReference>
<comment type="caution">
    <text evidence="4">The sequence shown here is derived from an EMBL/GenBank/DDBJ whole genome shotgun (WGS) entry which is preliminary data.</text>
</comment>
<evidence type="ECO:0000313" key="4">
    <source>
        <dbReference type="EMBL" id="MDT1973075.1"/>
    </source>
</evidence>
<feature type="region of interest" description="Disordered" evidence="1">
    <location>
        <begin position="26"/>
        <end position="69"/>
    </location>
</feature>
<feature type="signal peptide" evidence="2">
    <location>
        <begin position="1"/>
        <end position="26"/>
    </location>
</feature>
<feature type="compositionally biased region" description="Basic and acidic residues" evidence="1">
    <location>
        <begin position="40"/>
        <end position="51"/>
    </location>
</feature>
<dbReference type="Proteomes" id="UP001249945">
    <property type="component" value="Unassembled WGS sequence"/>
</dbReference>
<evidence type="ECO:0000259" key="3">
    <source>
        <dbReference type="Pfam" id="PF13731"/>
    </source>
</evidence>
<dbReference type="EMBL" id="JALRMR010000001">
    <property type="protein sequence ID" value="MDT1973075.1"/>
    <property type="molecule type" value="Genomic_DNA"/>
</dbReference>
<name>A0AAW8R867_CARDV</name>
<feature type="domain" description="WxL" evidence="3">
    <location>
        <begin position="30"/>
        <end position="218"/>
    </location>
</feature>
<evidence type="ECO:0000256" key="1">
    <source>
        <dbReference type="SAM" id="MobiDB-lite"/>
    </source>
</evidence>
<organism evidence="4 5">
    <name type="scientific">Carnobacterium divergens</name>
    <name type="common">Lactobacillus divergens</name>
    <dbReference type="NCBI Taxonomy" id="2748"/>
    <lineage>
        <taxon>Bacteria</taxon>
        <taxon>Bacillati</taxon>
        <taxon>Bacillota</taxon>
        <taxon>Bacilli</taxon>
        <taxon>Lactobacillales</taxon>
        <taxon>Carnobacteriaceae</taxon>
        <taxon>Carnobacterium</taxon>
    </lineage>
</organism>
<proteinExistence type="predicted"/>
<evidence type="ECO:0000313" key="5">
    <source>
        <dbReference type="Proteomes" id="UP001249945"/>
    </source>
</evidence>